<protein>
    <recommendedName>
        <fullName evidence="7">Redox-sensing transcriptional repressor Rex</fullName>
    </recommendedName>
</protein>
<dbReference type="InterPro" id="IPR003781">
    <property type="entry name" value="CoA-bd"/>
</dbReference>
<dbReference type="Pfam" id="PF02629">
    <property type="entry name" value="CoA_binding"/>
    <property type="match status" value="1"/>
</dbReference>
<dbReference type="Gene3D" id="1.10.10.10">
    <property type="entry name" value="Winged helix-like DNA-binding domain superfamily/Winged helix DNA-binding domain"/>
    <property type="match status" value="1"/>
</dbReference>
<dbReference type="RefSeq" id="WP_015049748.1">
    <property type="nucleotide sequence ID" value="NC_018870.1"/>
</dbReference>
<dbReference type="InterPro" id="IPR036390">
    <property type="entry name" value="WH_DNA-bd_sf"/>
</dbReference>
<dbReference type="Gene3D" id="3.40.50.720">
    <property type="entry name" value="NAD(P)-binding Rossmann-like Domain"/>
    <property type="match status" value="1"/>
</dbReference>
<keyword evidence="4 7" id="KW-0520">NAD</keyword>
<evidence type="ECO:0000256" key="7">
    <source>
        <dbReference type="HAMAP-Rule" id="MF_01131"/>
    </source>
</evidence>
<sequence length="218" mass="23712">MKTLKIPEATIMRLAVYSRYLERAEKQGITTVSSAAIADGTGVSPAQVRKDLAYFGEFGTRGVGYHTGELSSNIRRILGLNRCWSAVIVGAGKLGSALALYEGFLSRGFRIVGVFDIDPKIVGKHLGEIEVLHVSQLEDVVARKKAEIGIITVPASAAQEVGERLVKAGVRALLNFSPHVLNLARDVIVRNVDFSLHLEVLTFNLVFGKIKKEVAEEK</sequence>
<accession>K4LFU6</accession>
<dbReference type="NCBIfam" id="NF003993">
    <property type="entry name" value="PRK05472.2-2"/>
    <property type="match status" value="1"/>
</dbReference>
<dbReference type="InterPro" id="IPR036291">
    <property type="entry name" value="NAD(P)-bd_dom_sf"/>
</dbReference>
<dbReference type="PANTHER" id="PTHR35786:SF1">
    <property type="entry name" value="REDOX-SENSING TRANSCRIPTIONAL REPRESSOR REX 1"/>
    <property type="match status" value="1"/>
</dbReference>
<comment type="function">
    <text evidence="7">Modulates transcription in response to changes in cellular NADH/NAD(+) redox state.</text>
</comment>
<proteinExistence type="inferred from homology"/>
<evidence type="ECO:0000256" key="3">
    <source>
        <dbReference type="ARBA" id="ARBA00023015"/>
    </source>
</evidence>
<dbReference type="InterPro" id="IPR022876">
    <property type="entry name" value="Tscrpt_rep_Rex"/>
</dbReference>
<dbReference type="PANTHER" id="PTHR35786">
    <property type="entry name" value="REDOX-SENSING TRANSCRIPTIONAL REPRESSOR REX"/>
    <property type="match status" value="1"/>
</dbReference>
<evidence type="ECO:0000256" key="2">
    <source>
        <dbReference type="ARBA" id="ARBA00022491"/>
    </source>
</evidence>
<dbReference type="NCBIfam" id="NF003995">
    <property type="entry name" value="PRK05472.2-4"/>
    <property type="match status" value="1"/>
</dbReference>
<comment type="subunit">
    <text evidence="7">Homodimer.</text>
</comment>
<dbReference type="AlphaFoldDB" id="K4LFU6"/>
<dbReference type="SMART" id="SM00881">
    <property type="entry name" value="CoA_binding"/>
    <property type="match status" value="1"/>
</dbReference>
<dbReference type="SUPFAM" id="SSF46785">
    <property type="entry name" value="Winged helix' DNA-binding domain"/>
    <property type="match status" value="1"/>
</dbReference>
<dbReference type="GO" id="GO:0005737">
    <property type="term" value="C:cytoplasm"/>
    <property type="evidence" value="ECO:0007669"/>
    <property type="project" value="UniProtKB-SubCell"/>
</dbReference>
<dbReference type="GO" id="GO:0003677">
    <property type="term" value="F:DNA binding"/>
    <property type="evidence" value="ECO:0007669"/>
    <property type="project" value="UniProtKB-UniRule"/>
</dbReference>
<dbReference type="GO" id="GO:0051775">
    <property type="term" value="P:response to redox state"/>
    <property type="evidence" value="ECO:0007669"/>
    <property type="project" value="InterPro"/>
</dbReference>
<dbReference type="HOGENOM" id="CLU_061534_0_1_9"/>
<dbReference type="EMBL" id="CP003732">
    <property type="protein sequence ID" value="AFV10830.1"/>
    <property type="molecule type" value="Genomic_DNA"/>
</dbReference>
<dbReference type="Proteomes" id="UP000000467">
    <property type="component" value="Chromosome"/>
</dbReference>
<feature type="DNA-binding region" description="H-T-H motif" evidence="7">
    <location>
        <begin position="16"/>
        <end position="55"/>
    </location>
</feature>
<keyword evidence="2 7" id="KW-0678">Repressor</keyword>
<evidence type="ECO:0000256" key="5">
    <source>
        <dbReference type="ARBA" id="ARBA00023125"/>
    </source>
</evidence>
<keyword evidence="6 7" id="KW-0804">Transcription</keyword>
<dbReference type="NCBIfam" id="NF003996">
    <property type="entry name" value="PRK05472.2-5"/>
    <property type="match status" value="1"/>
</dbReference>
<evidence type="ECO:0000256" key="6">
    <source>
        <dbReference type="ARBA" id="ARBA00023163"/>
    </source>
</evidence>
<evidence type="ECO:0000256" key="1">
    <source>
        <dbReference type="ARBA" id="ARBA00022490"/>
    </source>
</evidence>
<reference evidence="9 10" key="1">
    <citation type="journal article" date="2012" name="BMC Genomics">
        <title>Genome-guided analysis of physiological and morphological traits of the fermentative acetate oxidizer Thermacetogenium phaeum.</title>
        <authorList>
            <person name="Oehler D."/>
            <person name="Poehlein A."/>
            <person name="Leimbach A."/>
            <person name="Muller N."/>
            <person name="Daniel R."/>
            <person name="Gottschalk G."/>
            <person name="Schink B."/>
        </authorList>
    </citation>
    <scope>NUCLEOTIDE SEQUENCE [LARGE SCALE GENOMIC DNA]</scope>
    <source>
        <strain evidence="10">ATCC BAA-254 / DSM 26808 / PB</strain>
    </source>
</reference>
<dbReference type="GO" id="GO:0003700">
    <property type="term" value="F:DNA-binding transcription factor activity"/>
    <property type="evidence" value="ECO:0007669"/>
    <property type="project" value="UniProtKB-UniRule"/>
</dbReference>
<dbReference type="KEGG" id="tpz:Tph_c05930"/>
<dbReference type="GO" id="GO:0045892">
    <property type="term" value="P:negative regulation of DNA-templated transcription"/>
    <property type="evidence" value="ECO:0007669"/>
    <property type="project" value="InterPro"/>
</dbReference>
<gene>
    <name evidence="7 9" type="primary">rex</name>
    <name evidence="9" type="ordered locus">Tph_c05930</name>
</gene>
<dbReference type="NCBIfam" id="NF003994">
    <property type="entry name" value="PRK05472.2-3"/>
    <property type="match status" value="1"/>
</dbReference>
<dbReference type="InterPro" id="IPR036388">
    <property type="entry name" value="WH-like_DNA-bd_sf"/>
</dbReference>
<organism evidence="9 10">
    <name type="scientific">Thermacetogenium phaeum (strain ATCC BAA-254 / DSM 26808 / PB)</name>
    <dbReference type="NCBI Taxonomy" id="1089553"/>
    <lineage>
        <taxon>Bacteria</taxon>
        <taxon>Bacillati</taxon>
        <taxon>Bacillota</taxon>
        <taxon>Clostridia</taxon>
        <taxon>Thermoanaerobacterales</taxon>
        <taxon>Thermoanaerobacteraceae</taxon>
        <taxon>Thermacetogenium</taxon>
    </lineage>
</organism>
<evidence type="ECO:0000259" key="8">
    <source>
        <dbReference type="SMART" id="SM00881"/>
    </source>
</evidence>
<dbReference type="STRING" id="1089553.Tph_c05930"/>
<comment type="similarity">
    <text evidence="7">Belongs to the transcriptional regulatory Rex family.</text>
</comment>
<dbReference type="SUPFAM" id="SSF51735">
    <property type="entry name" value="NAD(P)-binding Rossmann-fold domains"/>
    <property type="match status" value="1"/>
</dbReference>
<dbReference type="InterPro" id="IPR009718">
    <property type="entry name" value="Rex_DNA-bd_C_dom"/>
</dbReference>
<feature type="binding site" evidence="7">
    <location>
        <begin position="90"/>
        <end position="95"/>
    </location>
    <ligand>
        <name>NAD(+)</name>
        <dbReference type="ChEBI" id="CHEBI:57540"/>
    </ligand>
</feature>
<dbReference type="NCBIfam" id="NF003992">
    <property type="entry name" value="PRK05472.2-1"/>
    <property type="match status" value="1"/>
</dbReference>
<keyword evidence="1 7" id="KW-0963">Cytoplasm</keyword>
<keyword evidence="5 7" id="KW-0238">DNA-binding</keyword>
<dbReference type="InterPro" id="IPR058236">
    <property type="entry name" value="Rex_actinobacterial-type"/>
</dbReference>
<evidence type="ECO:0000313" key="10">
    <source>
        <dbReference type="Proteomes" id="UP000000467"/>
    </source>
</evidence>
<feature type="domain" description="CoA-binding" evidence="8">
    <location>
        <begin position="80"/>
        <end position="180"/>
    </location>
</feature>
<keyword evidence="3 7" id="KW-0805">Transcription regulation</keyword>
<evidence type="ECO:0000256" key="4">
    <source>
        <dbReference type="ARBA" id="ARBA00023027"/>
    </source>
</evidence>
<evidence type="ECO:0000313" key="9">
    <source>
        <dbReference type="EMBL" id="AFV10830.1"/>
    </source>
</evidence>
<dbReference type="OrthoDB" id="9784760at2"/>
<keyword evidence="10" id="KW-1185">Reference proteome</keyword>
<comment type="subcellular location">
    <subcellularLocation>
        <location evidence="7">Cytoplasm</location>
    </subcellularLocation>
</comment>
<dbReference type="Pfam" id="PF06971">
    <property type="entry name" value="Put_DNA-bind_N"/>
    <property type="match status" value="1"/>
</dbReference>
<dbReference type="eggNOG" id="COG2344">
    <property type="taxonomic scope" value="Bacteria"/>
</dbReference>
<name>K4LFU6_THEPS</name>
<dbReference type="HAMAP" id="MF_01131">
    <property type="entry name" value="Rex"/>
    <property type="match status" value="1"/>
</dbReference>